<keyword evidence="3" id="KW-1185">Reference proteome</keyword>
<evidence type="ECO:0008006" key="4">
    <source>
        <dbReference type="Google" id="ProtNLM"/>
    </source>
</evidence>
<protein>
    <recommendedName>
        <fullName evidence="4">DUF4878 domain-containing protein</fullName>
    </recommendedName>
</protein>
<keyword evidence="1" id="KW-0472">Membrane</keyword>
<sequence length="158" mass="16534">MTLPAMSPVSGPPPRRGSVLTPVGASVAVVAALALAAVCALPAFGFFVYWFLGPDIDEAQAAAVTYVEQIEKGDKLSAYAMVCTESRTELTAGAFGELVDAAPQPVSHRVTNRFFTDEAGSSARVDIDLTDSAGATRRLDLSLTSENGKWQVCGDPLV</sequence>
<comment type="caution">
    <text evidence="2">The sequence shown here is derived from an EMBL/GenBank/DDBJ whole genome shotgun (WGS) entry which is preliminary data.</text>
</comment>
<organism evidence="2 3">
    <name type="scientific">Paractinoplanes bogorensis</name>
    <dbReference type="NCBI Taxonomy" id="1610840"/>
    <lineage>
        <taxon>Bacteria</taxon>
        <taxon>Bacillati</taxon>
        <taxon>Actinomycetota</taxon>
        <taxon>Actinomycetes</taxon>
        <taxon>Micromonosporales</taxon>
        <taxon>Micromonosporaceae</taxon>
        <taxon>Paractinoplanes</taxon>
    </lineage>
</organism>
<keyword evidence="1" id="KW-1133">Transmembrane helix</keyword>
<dbReference type="RefSeq" id="WP_215788465.1">
    <property type="nucleotide sequence ID" value="NZ_JAHKKG010000005.1"/>
</dbReference>
<evidence type="ECO:0000256" key="1">
    <source>
        <dbReference type="SAM" id="Phobius"/>
    </source>
</evidence>
<evidence type="ECO:0000313" key="2">
    <source>
        <dbReference type="EMBL" id="MBU2665244.1"/>
    </source>
</evidence>
<proteinExistence type="predicted"/>
<feature type="transmembrane region" description="Helical" evidence="1">
    <location>
        <begin position="20"/>
        <end position="52"/>
    </location>
</feature>
<keyword evidence="1" id="KW-0812">Transmembrane</keyword>
<evidence type="ECO:0000313" key="3">
    <source>
        <dbReference type="Proteomes" id="UP001519654"/>
    </source>
</evidence>
<name>A0ABS5YP64_9ACTN</name>
<dbReference type="Proteomes" id="UP001519654">
    <property type="component" value="Unassembled WGS sequence"/>
</dbReference>
<gene>
    <name evidence="2" type="ORF">KOI35_17205</name>
</gene>
<dbReference type="EMBL" id="JAHKKG010000005">
    <property type="protein sequence ID" value="MBU2665244.1"/>
    <property type="molecule type" value="Genomic_DNA"/>
</dbReference>
<reference evidence="2 3" key="1">
    <citation type="submission" date="2021-06" db="EMBL/GenBank/DDBJ databases">
        <title>Actinoplanes lichenicola sp. nov., and Actinoplanes ovalisporus sp. nov., isolated from lichen in Thailand.</title>
        <authorList>
            <person name="Saeng-In P."/>
            <person name="Kanchanasin P."/>
            <person name="Yuki M."/>
            <person name="Kudo T."/>
            <person name="Ohkuma M."/>
            <person name="Phongsopitanun W."/>
            <person name="Tanasupawat S."/>
        </authorList>
    </citation>
    <scope>NUCLEOTIDE SEQUENCE [LARGE SCALE GENOMIC DNA]</scope>
    <source>
        <strain evidence="2 3">NBRC 110975</strain>
    </source>
</reference>
<accession>A0ABS5YP64</accession>